<evidence type="ECO:0000313" key="1">
    <source>
        <dbReference type="EMBL" id="CAG8441378.1"/>
    </source>
</evidence>
<keyword evidence="2" id="KW-1185">Reference proteome</keyword>
<evidence type="ECO:0000313" key="2">
    <source>
        <dbReference type="Proteomes" id="UP000789702"/>
    </source>
</evidence>
<comment type="caution">
    <text evidence="1">The sequence shown here is derived from an EMBL/GenBank/DDBJ whole genome shotgun (WGS) entry which is preliminary data.</text>
</comment>
<dbReference type="EMBL" id="CAJVPU010000123">
    <property type="protein sequence ID" value="CAG8441378.1"/>
    <property type="molecule type" value="Genomic_DNA"/>
</dbReference>
<sequence length="233" mass="26874">MPKKTTLNNMQKHELCVYACDNKKTQFQYVDWIKNKWNLSINESTVSRILKTSKERLENKIINSNTKRHKTVTYPKLDLALKEFMLIYQHQTILSDALLVEKAKALADGLGISQEALNFSLGWLYKFKNQNSIRLCLFQGESVSANEVAISNIMPDEVNINTIRNCWYHTKILSEDTNSYLQSSLEEHRQATDSVLNDIADALDALDFFDPMQVDEFLAIPEENIIYEVLSDD</sequence>
<organism evidence="1 2">
    <name type="scientific">Dentiscutata heterogama</name>
    <dbReference type="NCBI Taxonomy" id="1316150"/>
    <lineage>
        <taxon>Eukaryota</taxon>
        <taxon>Fungi</taxon>
        <taxon>Fungi incertae sedis</taxon>
        <taxon>Mucoromycota</taxon>
        <taxon>Glomeromycotina</taxon>
        <taxon>Glomeromycetes</taxon>
        <taxon>Diversisporales</taxon>
        <taxon>Gigasporaceae</taxon>
        <taxon>Dentiscutata</taxon>
    </lineage>
</organism>
<gene>
    <name evidence="1" type="ORF">DHETER_LOCUS283</name>
</gene>
<proteinExistence type="predicted"/>
<protein>
    <submittedName>
        <fullName evidence="1">2386_t:CDS:1</fullName>
    </submittedName>
</protein>
<reference evidence="1" key="1">
    <citation type="submission" date="2021-06" db="EMBL/GenBank/DDBJ databases">
        <authorList>
            <person name="Kallberg Y."/>
            <person name="Tangrot J."/>
            <person name="Rosling A."/>
        </authorList>
    </citation>
    <scope>NUCLEOTIDE SEQUENCE</scope>
    <source>
        <strain evidence="1">IL203A</strain>
    </source>
</reference>
<dbReference type="Proteomes" id="UP000789702">
    <property type="component" value="Unassembled WGS sequence"/>
</dbReference>
<name>A0ACA9JXN3_9GLOM</name>
<accession>A0ACA9JXN3</accession>